<dbReference type="AlphaFoldDB" id="A0AAN6C2U7"/>
<organism evidence="2 3">
    <name type="scientific">Fusarium austroamericanum</name>
    <dbReference type="NCBI Taxonomy" id="282268"/>
    <lineage>
        <taxon>Eukaryota</taxon>
        <taxon>Fungi</taxon>
        <taxon>Dikarya</taxon>
        <taxon>Ascomycota</taxon>
        <taxon>Pezizomycotina</taxon>
        <taxon>Sordariomycetes</taxon>
        <taxon>Hypocreomycetidae</taxon>
        <taxon>Hypocreales</taxon>
        <taxon>Nectriaceae</taxon>
        <taxon>Fusarium</taxon>
    </lineage>
</organism>
<gene>
    <name evidence="2" type="ORF">FAUST_4488</name>
</gene>
<keyword evidence="3" id="KW-1185">Reference proteome</keyword>
<sequence length="231" mass="26319">MAKTNPRFSDHSLCRMRSRRPGSWGTSLRQFQEVTRHMLLVLTARAESADELQTGIRALRLQRLLDTGHAIDGRGPDINWAESQGEHLADTTEDRSTLDVSDATDPVMSSSWLDYMRPRRPMALDPPPFPLSPNYPDYTPSFPRPIDEHFRSLTIRTPSSDSDDTGDRTVSEDWVAERAERAERERFQMAYDNEVLESNDKDASIREESDSDVAMEEANDLDGTKEENDTE</sequence>
<dbReference type="EMBL" id="JAAMOD010000116">
    <property type="protein sequence ID" value="KAF5240098.1"/>
    <property type="molecule type" value="Genomic_DNA"/>
</dbReference>
<evidence type="ECO:0000256" key="1">
    <source>
        <dbReference type="SAM" id="MobiDB-lite"/>
    </source>
</evidence>
<protein>
    <submittedName>
        <fullName evidence="2">Uncharacterized protein</fullName>
    </submittedName>
</protein>
<name>A0AAN6C2U7_FUSAU</name>
<feature type="region of interest" description="Disordered" evidence="1">
    <location>
        <begin position="155"/>
        <end position="231"/>
    </location>
</feature>
<evidence type="ECO:0000313" key="3">
    <source>
        <dbReference type="Proteomes" id="UP000537989"/>
    </source>
</evidence>
<proteinExistence type="predicted"/>
<accession>A0AAN6C2U7</accession>
<dbReference type="Proteomes" id="UP000537989">
    <property type="component" value="Unassembled WGS sequence"/>
</dbReference>
<feature type="compositionally biased region" description="Acidic residues" evidence="1">
    <location>
        <begin position="209"/>
        <end position="220"/>
    </location>
</feature>
<reference evidence="2 3" key="1">
    <citation type="submission" date="2020-02" db="EMBL/GenBank/DDBJ databases">
        <title>Identification and distribution of gene clusters putatively required for synthesis of sphingolipid metabolism inhibitors in phylogenetically diverse species of the filamentous fungus Fusarium.</title>
        <authorList>
            <person name="Kim H.-S."/>
            <person name="Busman M."/>
            <person name="Brown D.W."/>
            <person name="Divon H."/>
            <person name="Uhlig S."/>
            <person name="Proctor R.H."/>
        </authorList>
    </citation>
    <scope>NUCLEOTIDE SEQUENCE [LARGE SCALE GENOMIC DNA]</scope>
    <source>
        <strain evidence="2 3">NRRL 2903</strain>
    </source>
</reference>
<feature type="compositionally biased region" description="Basic and acidic residues" evidence="1">
    <location>
        <begin position="222"/>
        <end position="231"/>
    </location>
</feature>
<feature type="compositionally biased region" description="Basic and acidic residues" evidence="1">
    <location>
        <begin position="165"/>
        <end position="187"/>
    </location>
</feature>
<evidence type="ECO:0000313" key="2">
    <source>
        <dbReference type="EMBL" id="KAF5240098.1"/>
    </source>
</evidence>
<feature type="compositionally biased region" description="Basic and acidic residues" evidence="1">
    <location>
        <begin position="198"/>
        <end position="208"/>
    </location>
</feature>
<comment type="caution">
    <text evidence="2">The sequence shown here is derived from an EMBL/GenBank/DDBJ whole genome shotgun (WGS) entry which is preliminary data.</text>
</comment>